<dbReference type="AlphaFoldDB" id="A0A8S1J9C5"/>
<comment type="caution">
    <text evidence="3">The sequence shown here is derived from an EMBL/GenBank/DDBJ whole genome shotgun (WGS) entry which is preliminary data.</text>
</comment>
<protein>
    <recommendedName>
        <fullName evidence="2">DUF6816 domain-containing protein</fullName>
    </recommendedName>
</protein>
<accession>A0A8S1J9C5</accession>
<evidence type="ECO:0000259" key="2">
    <source>
        <dbReference type="Pfam" id="PF20670"/>
    </source>
</evidence>
<dbReference type="Pfam" id="PF20670">
    <property type="entry name" value="DUF6816"/>
    <property type="match status" value="1"/>
</dbReference>
<evidence type="ECO:0000313" key="3">
    <source>
        <dbReference type="EMBL" id="CAD7703851.1"/>
    </source>
</evidence>
<sequence length="375" mass="42295">RPVARPWPRTASPSAAFARPAGLPARNKRPLRLGEMRPGRLPAQRVIPLGMAPTLGRGQPARGPIRLRYRSQEVPENVHIEGPAQETSTSDPKEHSMFIADRRTVNMAALSTFFSMWVQEEEAAEASKLPQAMDRVWEGIGGGPADLVFPREFLGVWDTLSTLVSVETPLGTEFVPNLKVVERAKTELNVPLQYSVNFVENSRNEVITDRRYNTASLMEMYYGTEIDFVNRINWNPDDPNVLKLSLPGGTDVLTRVTKRSEDRREANRLDTSEFFEQVFDDPSQEMGPKVTASRCFTKYKWRNEEEASADGGPTIVATQVVSDYLTGYSDERLSMRARGRPVVIYTYRMAFARHWPLPGETAKDETSEDNFVRIA</sequence>
<proteinExistence type="predicted"/>
<dbReference type="EMBL" id="CAJHUC010002458">
    <property type="protein sequence ID" value="CAD7703851.1"/>
    <property type="molecule type" value="Genomic_DNA"/>
</dbReference>
<keyword evidence="4" id="KW-1185">Reference proteome</keyword>
<dbReference type="OrthoDB" id="566577at2759"/>
<organism evidence="3 4">
    <name type="scientific">Ostreobium quekettii</name>
    <dbReference type="NCBI Taxonomy" id="121088"/>
    <lineage>
        <taxon>Eukaryota</taxon>
        <taxon>Viridiplantae</taxon>
        <taxon>Chlorophyta</taxon>
        <taxon>core chlorophytes</taxon>
        <taxon>Ulvophyceae</taxon>
        <taxon>TCBD clade</taxon>
        <taxon>Bryopsidales</taxon>
        <taxon>Ostreobineae</taxon>
        <taxon>Ostreobiaceae</taxon>
        <taxon>Ostreobium</taxon>
    </lineage>
</organism>
<feature type="region of interest" description="Disordered" evidence="1">
    <location>
        <begin position="1"/>
        <end position="33"/>
    </location>
</feature>
<dbReference type="Proteomes" id="UP000708148">
    <property type="component" value="Unassembled WGS sequence"/>
</dbReference>
<feature type="non-terminal residue" evidence="3">
    <location>
        <position position="1"/>
    </location>
</feature>
<gene>
    <name evidence="3" type="ORF">OSTQU699_LOCUS9208</name>
</gene>
<dbReference type="InterPro" id="IPR049213">
    <property type="entry name" value="DUF6816"/>
</dbReference>
<evidence type="ECO:0000313" key="4">
    <source>
        <dbReference type="Proteomes" id="UP000708148"/>
    </source>
</evidence>
<evidence type="ECO:0000256" key="1">
    <source>
        <dbReference type="SAM" id="MobiDB-lite"/>
    </source>
</evidence>
<reference evidence="3" key="1">
    <citation type="submission" date="2020-12" db="EMBL/GenBank/DDBJ databases">
        <authorList>
            <person name="Iha C."/>
        </authorList>
    </citation>
    <scope>NUCLEOTIDE SEQUENCE</scope>
</reference>
<feature type="domain" description="DUF6816" evidence="2">
    <location>
        <begin position="141"/>
        <end position="354"/>
    </location>
</feature>
<name>A0A8S1J9C5_9CHLO</name>